<dbReference type="InterPro" id="IPR003370">
    <property type="entry name" value="Chromate_transpt"/>
</dbReference>
<dbReference type="NCBIfam" id="TIGR00937">
    <property type="entry name" value="2A51"/>
    <property type="match status" value="1"/>
</dbReference>
<comment type="similarity">
    <text evidence="2">Belongs to the chromate ion transporter (CHR) (TC 2.A.51) family.</text>
</comment>
<feature type="transmembrane region" description="Helical" evidence="7">
    <location>
        <begin position="272"/>
        <end position="291"/>
    </location>
</feature>
<dbReference type="Pfam" id="PF02417">
    <property type="entry name" value="Chromate_transp"/>
    <property type="match status" value="2"/>
</dbReference>
<evidence type="ECO:0000256" key="6">
    <source>
        <dbReference type="ARBA" id="ARBA00023136"/>
    </source>
</evidence>
<dbReference type="STRING" id="416874.SAMN04487958_104137"/>
<sequence>MSTQPNSKTSRASEVFKAFLLLGLTSFGGPVAHLGYFRTEFVARRKWLTESAYADLVALCQFLPGPASSQVGFALGLMRAGPWGAAMAWLAFTLPSAIVLVLFAFGAAVLEGPIASGIIHGLKVVAVAIVAHAVWGMARNLCPDPTRAGIALAAVFAVVAISGPLGQVGAIVLGGIAGLLLCRGVAATAESEPLHFPVSRQVGIIALVLFGGLLILLPLLAGMAAWLDIADAFYRSGALVFGGGHVVLPLLEAEVVQSGWVSADEFLTGYGAAQAIPGPLFTFSAYLGALIPSGGSLLTATLALLAIFLPGFLLLVGVLPFWNHFRQWQWAQALMRGANAAVVGILGAALYDPVWTSAIVGAPEFALALTGFLLLTVWKLPAWAVVIVVAMGGVLIAP</sequence>
<feature type="transmembrane region" description="Helical" evidence="7">
    <location>
        <begin position="202"/>
        <end position="226"/>
    </location>
</feature>
<evidence type="ECO:0000256" key="1">
    <source>
        <dbReference type="ARBA" id="ARBA00004651"/>
    </source>
</evidence>
<keyword evidence="4 7" id="KW-0812">Transmembrane</keyword>
<dbReference type="GO" id="GO:0015109">
    <property type="term" value="F:chromate transmembrane transporter activity"/>
    <property type="evidence" value="ECO:0007669"/>
    <property type="project" value="InterPro"/>
</dbReference>
<dbReference type="GO" id="GO:0005886">
    <property type="term" value="C:plasma membrane"/>
    <property type="evidence" value="ECO:0007669"/>
    <property type="project" value="UniProtKB-SubCell"/>
</dbReference>
<feature type="transmembrane region" description="Helical" evidence="7">
    <location>
        <begin position="148"/>
        <end position="165"/>
    </location>
</feature>
<evidence type="ECO:0000256" key="2">
    <source>
        <dbReference type="ARBA" id="ARBA00005262"/>
    </source>
</evidence>
<evidence type="ECO:0000313" key="8">
    <source>
        <dbReference type="EMBL" id="SER90862.1"/>
    </source>
</evidence>
<comment type="subcellular location">
    <subcellularLocation>
        <location evidence="1">Cell membrane</location>
        <topology evidence="1">Multi-pass membrane protein</topology>
    </subcellularLocation>
</comment>
<evidence type="ECO:0000313" key="9">
    <source>
        <dbReference type="Proteomes" id="UP000198505"/>
    </source>
</evidence>
<feature type="transmembrane region" description="Helical" evidence="7">
    <location>
        <begin position="333"/>
        <end position="351"/>
    </location>
</feature>
<accession>A0A1H9T0T0</accession>
<dbReference type="PANTHER" id="PTHR33567">
    <property type="entry name" value="CHROMATE ION TRANSPORTER (EUROFUNG)"/>
    <property type="match status" value="1"/>
</dbReference>
<name>A0A1H9T0T0_9GAMM</name>
<gene>
    <name evidence="8" type="ORF">SAMN04487958_104137</name>
</gene>
<dbReference type="AlphaFoldDB" id="A0A1H9T0T0"/>
<protein>
    <submittedName>
        <fullName evidence="8">Chromate transporter</fullName>
    </submittedName>
</protein>
<keyword evidence="9" id="KW-1185">Reference proteome</keyword>
<dbReference type="InterPro" id="IPR014047">
    <property type="entry name" value="Chr_Tranpt_l_chain"/>
</dbReference>
<evidence type="ECO:0000256" key="4">
    <source>
        <dbReference type="ARBA" id="ARBA00022692"/>
    </source>
</evidence>
<feature type="transmembrane region" description="Helical" evidence="7">
    <location>
        <begin position="15"/>
        <end position="37"/>
    </location>
</feature>
<keyword evidence="5 7" id="KW-1133">Transmembrane helix</keyword>
<evidence type="ECO:0000256" key="7">
    <source>
        <dbReference type="SAM" id="Phobius"/>
    </source>
</evidence>
<dbReference type="EMBL" id="FOGS01000004">
    <property type="protein sequence ID" value="SER90862.1"/>
    <property type="molecule type" value="Genomic_DNA"/>
</dbReference>
<feature type="transmembrane region" description="Helical" evidence="7">
    <location>
        <begin position="371"/>
        <end position="397"/>
    </location>
</feature>
<feature type="transmembrane region" description="Helical" evidence="7">
    <location>
        <begin position="297"/>
        <end position="321"/>
    </location>
</feature>
<keyword evidence="6 7" id="KW-0472">Membrane</keyword>
<keyword evidence="3" id="KW-1003">Cell membrane</keyword>
<proteinExistence type="inferred from homology"/>
<dbReference type="PANTHER" id="PTHR33567:SF3">
    <property type="entry name" value="CHROMATE ION TRANSPORTER (EUROFUNG)"/>
    <property type="match status" value="1"/>
</dbReference>
<feature type="transmembrane region" description="Helical" evidence="7">
    <location>
        <begin position="87"/>
        <end position="108"/>
    </location>
</feature>
<evidence type="ECO:0000256" key="3">
    <source>
        <dbReference type="ARBA" id="ARBA00022475"/>
    </source>
</evidence>
<organism evidence="8 9">
    <name type="scientific">Vreelandella subterranea</name>
    <dbReference type="NCBI Taxonomy" id="416874"/>
    <lineage>
        <taxon>Bacteria</taxon>
        <taxon>Pseudomonadati</taxon>
        <taxon>Pseudomonadota</taxon>
        <taxon>Gammaproteobacteria</taxon>
        <taxon>Oceanospirillales</taxon>
        <taxon>Halomonadaceae</taxon>
        <taxon>Vreelandella</taxon>
    </lineage>
</organism>
<feature type="transmembrane region" description="Helical" evidence="7">
    <location>
        <begin position="114"/>
        <end position="136"/>
    </location>
</feature>
<evidence type="ECO:0000256" key="5">
    <source>
        <dbReference type="ARBA" id="ARBA00022989"/>
    </source>
</evidence>
<reference evidence="9" key="1">
    <citation type="submission" date="2016-10" db="EMBL/GenBank/DDBJ databases">
        <authorList>
            <person name="Varghese N."/>
            <person name="Submissions S."/>
        </authorList>
    </citation>
    <scope>NUCLEOTIDE SEQUENCE [LARGE SCALE GENOMIC DNA]</scope>
    <source>
        <strain evidence="9">CGMCC 1.6495</strain>
    </source>
</reference>
<dbReference type="PIRSF" id="PIRSF004810">
    <property type="entry name" value="ChrA"/>
    <property type="match status" value="1"/>
</dbReference>
<dbReference type="RefSeq" id="WP_092826793.1">
    <property type="nucleotide sequence ID" value="NZ_FOGS01000004.1"/>
</dbReference>
<dbReference type="Proteomes" id="UP000198505">
    <property type="component" value="Unassembled WGS sequence"/>
</dbReference>